<dbReference type="AlphaFoldDB" id="A0A345Z4T0"/>
<accession>A0A345Z4T0</accession>
<organism evidence="1 2">
    <name type="scientific">Spiroplasma alleghenense</name>
    <dbReference type="NCBI Taxonomy" id="216931"/>
    <lineage>
        <taxon>Bacteria</taxon>
        <taxon>Bacillati</taxon>
        <taxon>Mycoplasmatota</taxon>
        <taxon>Mollicutes</taxon>
        <taxon>Entomoplasmatales</taxon>
        <taxon>Spiroplasmataceae</taxon>
        <taxon>Spiroplasma</taxon>
    </lineage>
</organism>
<dbReference type="Proteomes" id="UP000254792">
    <property type="component" value="Chromosome"/>
</dbReference>
<proteinExistence type="predicted"/>
<name>A0A345Z4T0_9MOLU</name>
<gene>
    <name evidence="1" type="ORF">SALLE_v1c09390</name>
</gene>
<evidence type="ECO:0000313" key="1">
    <source>
        <dbReference type="EMBL" id="AXK51609.1"/>
    </source>
</evidence>
<dbReference type="RefSeq" id="WP_115558504.1">
    <property type="nucleotide sequence ID" value="NZ_CP031376.1"/>
</dbReference>
<evidence type="ECO:0000313" key="2">
    <source>
        <dbReference type="Proteomes" id="UP000254792"/>
    </source>
</evidence>
<dbReference type="OrthoDB" id="407959at2"/>
<dbReference type="EMBL" id="CP031376">
    <property type="protein sequence ID" value="AXK51609.1"/>
    <property type="molecule type" value="Genomic_DNA"/>
</dbReference>
<sequence>MGEDLPDSIRKKSKSMDFKFNYKDLKTDFYVFHKYTKESGGAQDNQKNDVIFSMQSAKSPYPCEKNFVVFYICDGEYYDEQKMNELNNHINGISNFYLIKSENLEKCLKKYYNYFNEY</sequence>
<protein>
    <submittedName>
        <fullName evidence="1">Uncharacterized protein</fullName>
    </submittedName>
</protein>
<reference evidence="1 2" key="1">
    <citation type="submission" date="2018-07" db="EMBL/GenBank/DDBJ databases">
        <title>Complete genome sequence of Spiroplasma alleghenense PLHS-1 (ATCC 51752).</title>
        <authorList>
            <person name="Chou L."/>
            <person name="Lee T.-Y."/>
            <person name="Tsai Y.-M."/>
            <person name="Kuo C.-H."/>
        </authorList>
    </citation>
    <scope>NUCLEOTIDE SEQUENCE [LARGE SCALE GENOMIC DNA]</scope>
    <source>
        <strain evidence="1 2">PLHS-1</strain>
    </source>
</reference>
<dbReference type="KEGG" id="salx:SALLE_v1c09390"/>
<keyword evidence="2" id="KW-1185">Reference proteome</keyword>